<proteinExistence type="predicted"/>
<keyword evidence="4" id="KW-1185">Reference proteome</keyword>
<keyword evidence="2" id="KW-0812">Transmembrane</keyword>
<accession>A0A4R7FQS6</accession>
<evidence type="ECO:0000313" key="3">
    <source>
        <dbReference type="EMBL" id="TDS80113.1"/>
    </source>
</evidence>
<evidence type="ECO:0000256" key="1">
    <source>
        <dbReference type="SAM" id="MobiDB-lite"/>
    </source>
</evidence>
<dbReference type="AlphaFoldDB" id="A0A4R7FQS6"/>
<sequence length="330" mass="34547">MAEPTRPAGDPEDAERATDAPTRARAPRDGLLAPPTDDELAATGEPTADEIHAAASGNRARPDGADDDSVADTRVLPTPAAESARAEDTEVIRPAETQVIRPAAEDRDAARDEPAAGERAAAPAAVAASGAAASAAAAPEPAPTRQPVLAPAEDDAPPAPKRGGNRLVATAWVLLAAGLFEVLYFAAVALLELIIAGPNAVAGQLQALIETKGAVFAWLPVLFFFLFFELTVLLLNRAGRFAYVVASAVVGLLVYVVSAILVPLVIAGQFADRNTALQAFLSPAFILILIVAREVMLWTGFAIGARGTRVRRRNKEARARYDQEVADARD</sequence>
<keyword evidence="2" id="KW-1133">Transmembrane helix</keyword>
<reference evidence="3 4" key="1">
    <citation type="submission" date="2019-03" db="EMBL/GenBank/DDBJ databases">
        <title>Genomic Encyclopedia of Archaeal and Bacterial Type Strains, Phase II (KMG-II): from individual species to whole genera.</title>
        <authorList>
            <person name="Goeker M."/>
        </authorList>
    </citation>
    <scope>NUCLEOTIDE SEQUENCE [LARGE SCALE GENOMIC DNA]</scope>
    <source>
        <strain evidence="3 4">DSM 24782</strain>
    </source>
</reference>
<evidence type="ECO:0000313" key="4">
    <source>
        <dbReference type="Proteomes" id="UP000295344"/>
    </source>
</evidence>
<feature type="region of interest" description="Disordered" evidence="1">
    <location>
        <begin position="1"/>
        <end position="161"/>
    </location>
</feature>
<protein>
    <submittedName>
        <fullName evidence="3">Uncharacterized protein</fullName>
    </submittedName>
</protein>
<feature type="compositionally biased region" description="Basic and acidic residues" evidence="1">
    <location>
        <begin position="103"/>
        <end position="116"/>
    </location>
</feature>
<name>A0A4R7FQS6_9MICO</name>
<organism evidence="3 4">
    <name type="scientific">Amnibacterium kyonggiense</name>
    <dbReference type="NCBI Taxonomy" id="595671"/>
    <lineage>
        <taxon>Bacteria</taxon>
        <taxon>Bacillati</taxon>
        <taxon>Actinomycetota</taxon>
        <taxon>Actinomycetes</taxon>
        <taxon>Micrococcales</taxon>
        <taxon>Microbacteriaceae</taxon>
        <taxon>Amnibacterium</taxon>
    </lineage>
</organism>
<feature type="compositionally biased region" description="Low complexity" evidence="1">
    <location>
        <begin position="117"/>
        <end position="139"/>
    </location>
</feature>
<dbReference type="Proteomes" id="UP000295344">
    <property type="component" value="Unassembled WGS sequence"/>
</dbReference>
<comment type="caution">
    <text evidence="3">The sequence shown here is derived from an EMBL/GenBank/DDBJ whole genome shotgun (WGS) entry which is preliminary data.</text>
</comment>
<keyword evidence="2" id="KW-0472">Membrane</keyword>
<evidence type="ECO:0000256" key="2">
    <source>
        <dbReference type="SAM" id="Phobius"/>
    </source>
</evidence>
<feature type="transmembrane region" description="Helical" evidence="2">
    <location>
        <begin position="215"/>
        <end position="235"/>
    </location>
</feature>
<feature type="compositionally biased region" description="Basic and acidic residues" evidence="1">
    <location>
        <begin position="84"/>
        <end position="93"/>
    </location>
</feature>
<dbReference type="EMBL" id="SOAM01000001">
    <property type="protein sequence ID" value="TDS80113.1"/>
    <property type="molecule type" value="Genomic_DNA"/>
</dbReference>
<gene>
    <name evidence="3" type="ORF">CLV52_0666</name>
</gene>
<dbReference type="OrthoDB" id="5109074at2"/>
<feature type="transmembrane region" description="Helical" evidence="2">
    <location>
        <begin position="280"/>
        <end position="305"/>
    </location>
</feature>
<feature type="transmembrane region" description="Helical" evidence="2">
    <location>
        <begin position="242"/>
        <end position="268"/>
    </location>
</feature>
<dbReference type="RefSeq" id="WP_133764818.1">
    <property type="nucleotide sequence ID" value="NZ_SOAM01000001.1"/>
</dbReference>
<feature type="transmembrane region" description="Helical" evidence="2">
    <location>
        <begin position="171"/>
        <end position="195"/>
    </location>
</feature>